<dbReference type="InterPro" id="IPR032861">
    <property type="entry name" value="TAXi_N"/>
</dbReference>
<feature type="transmembrane region" description="Helical" evidence="3">
    <location>
        <begin position="7"/>
        <end position="23"/>
    </location>
</feature>
<dbReference type="AlphaFoldDB" id="A0A2I0VZW8"/>
<dbReference type="GO" id="GO:0006508">
    <property type="term" value="P:proteolysis"/>
    <property type="evidence" value="ECO:0007669"/>
    <property type="project" value="UniProtKB-KW"/>
</dbReference>
<proteinExistence type="inferred from homology"/>
<reference evidence="5 6" key="2">
    <citation type="journal article" date="2017" name="Nature">
        <title>The Apostasia genome and the evolution of orchids.</title>
        <authorList>
            <person name="Zhang G.Q."/>
            <person name="Liu K.W."/>
            <person name="Li Z."/>
            <person name="Lohaus R."/>
            <person name="Hsiao Y.Y."/>
            <person name="Niu S.C."/>
            <person name="Wang J.Y."/>
            <person name="Lin Y.C."/>
            <person name="Xu Q."/>
            <person name="Chen L.J."/>
            <person name="Yoshida K."/>
            <person name="Fujiwara S."/>
            <person name="Wang Z.W."/>
            <person name="Zhang Y.Q."/>
            <person name="Mitsuda N."/>
            <person name="Wang M."/>
            <person name="Liu G.H."/>
            <person name="Pecoraro L."/>
            <person name="Huang H.X."/>
            <person name="Xiao X.J."/>
            <person name="Lin M."/>
            <person name="Wu X.Y."/>
            <person name="Wu W.L."/>
            <person name="Chen Y.Y."/>
            <person name="Chang S.B."/>
            <person name="Sakamoto S."/>
            <person name="Ohme-Takagi M."/>
            <person name="Yagi M."/>
            <person name="Zeng S.J."/>
            <person name="Shen C.Y."/>
            <person name="Yeh C.M."/>
            <person name="Luo Y.B."/>
            <person name="Tsai W.C."/>
            <person name="Van de Peer Y."/>
            <person name="Liu Z.J."/>
        </authorList>
    </citation>
    <scope>NUCLEOTIDE SEQUENCE [LARGE SCALE GENOMIC DNA]</scope>
    <source>
        <tissue evidence="5">The whole plant</tissue>
    </source>
</reference>
<dbReference type="InterPro" id="IPR001461">
    <property type="entry name" value="Aspartic_peptidase_A1"/>
</dbReference>
<keyword evidence="6" id="KW-1185">Reference proteome</keyword>
<accession>A0A2I0VZW8</accession>
<evidence type="ECO:0000256" key="3">
    <source>
        <dbReference type="SAM" id="Phobius"/>
    </source>
</evidence>
<protein>
    <submittedName>
        <fullName evidence="5">Protein ASPARTIC PROTEASE IN GUARD CELL 2</fullName>
    </submittedName>
</protein>
<evidence type="ECO:0000259" key="4">
    <source>
        <dbReference type="PROSITE" id="PS51767"/>
    </source>
</evidence>
<dbReference type="FunFam" id="2.40.70.10:FF:000013">
    <property type="entry name" value="Aspartyl protease AED1"/>
    <property type="match status" value="1"/>
</dbReference>
<gene>
    <name evidence="5" type="primary">ASPG2</name>
    <name evidence="5" type="ORF">MA16_Dca002207</name>
</gene>
<keyword evidence="5" id="KW-0645">Protease</keyword>
<organism evidence="5 6">
    <name type="scientific">Dendrobium catenatum</name>
    <dbReference type="NCBI Taxonomy" id="906689"/>
    <lineage>
        <taxon>Eukaryota</taxon>
        <taxon>Viridiplantae</taxon>
        <taxon>Streptophyta</taxon>
        <taxon>Embryophyta</taxon>
        <taxon>Tracheophyta</taxon>
        <taxon>Spermatophyta</taxon>
        <taxon>Magnoliopsida</taxon>
        <taxon>Liliopsida</taxon>
        <taxon>Asparagales</taxon>
        <taxon>Orchidaceae</taxon>
        <taxon>Epidendroideae</taxon>
        <taxon>Malaxideae</taxon>
        <taxon>Dendrobiinae</taxon>
        <taxon>Dendrobium</taxon>
    </lineage>
</organism>
<keyword evidence="3" id="KW-0472">Membrane</keyword>
<feature type="active site" evidence="2">
    <location>
        <position position="154"/>
    </location>
</feature>
<sequence length="470" mass="52679">MAIFSSILFYYILLNLLFSFLLIENNSLVSTQKLVGEYHVIDIKSLLPSNSCSVPNKLVTGTSPSKLNVVHLHGLCSSWMGQDKPSHVELFRQDQARVDYIHHRASNAITHLNHIGNFLFTRVPAIIDYNISRYSYIVNIGLGTPTKFFSFTFDTGSDLTWTQCVPCVNCHTQKNPFYDPAQSFTFTNIPCNSNYCTQLDQFGCSSTFTCLYEEEYVDNSKTNGSLIKDALHLSNDIIYNFVFGCGNNNTRIFGHEDGLLGLGRGPISIINQTPQLYNKIFSYCLPSRPNTYGYLELGSSVVGVKYTPMLTIPEMPSYYFLNLTTISIRGKKLALPPTIFSKPGTMLDSGATFSHLPPIAYSTLRSIFRKEMSNYPMAPPLFNLDTCYDFTNYQHVLVPEISLIYDGEVTTNLHHTGILFVFNKSQACLPFVENMDDSDVVIIGSRQHLTFNVVYDVGNLQIGFGANGCS</sequence>
<dbReference type="PROSITE" id="PS51767">
    <property type="entry name" value="PEPTIDASE_A1"/>
    <property type="match status" value="1"/>
</dbReference>
<dbReference type="FunFam" id="2.40.70.10:FF:000031">
    <property type="entry name" value="Aspartyl protease AED1"/>
    <property type="match status" value="1"/>
</dbReference>
<dbReference type="InterPro" id="IPR021109">
    <property type="entry name" value="Peptidase_aspartic_dom_sf"/>
</dbReference>
<comment type="similarity">
    <text evidence="1">Belongs to the peptidase A1 family.</text>
</comment>
<evidence type="ECO:0000313" key="5">
    <source>
        <dbReference type="EMBL" id="PKU68939.1"/>
    </source>
</evidence>
<feature type="active site" evidence="2">
    <location>
        <position position="348"/>
    </location>
</feature>
<evidence type="ECO:0000313" key="6">
    <source>
        <dbReference type="Proteomes" id="UP000233837"/>
    </source>
</evidence>
<dbReference type="Gene3D" id="2.40.70.10">
    <property type="entry name" value="Acid Proteases"/>
    <property type="match status" value="2"/>
</dbReference>
<keyword evidence="3" id="KW-0812">Transmembrane</keyword>
<dbReference type="Pfam" id="PF14543">
    <property type="entry name" value="TAXi_N"/>
    <property type="match status" value="1"/>
</dbReference>
<name>A0A2I0VZW8_9ASPA</name>
<dbReference type="PANTHER" id="PTHR13683">
    <property type="entry name" value="ASPARTYL PROTEASES"/>
    <property type="match status" value="1"/>
</dbReference>
<dbReference type="SUPFAM" id="SSF50630">
    <property type="entry name" value="Acid proteases"/>
    <property type="match status" value="1"/>
</dbReference>
<dbReference type="PANTHER" id="PTHR13683:SF750">
    <property type="entry name" value="ASPARTYL PROTEASE AED1"/>
    <property type="match status" value="1"/>
</dbReference>
<dbReference type="Pfam" id="PF14541">
    <property type="entry name" value="TAXi_C"/>
    <property type="match status" value="1"/>
</dbReference>
<dbReference type="EMBL" id="KZ503041">
    <property type="protein sequence ID" value="PKU68939.1"/>
    <property type="molecule type" value="Genomic_DNA"/>
</dbReference>
<keyword evidence="3" id="KW-1133">Transmembrane helix</keyword>
<reference evidence="5 6" key="1">
    <citation type="journal article" date="2016" name="Sci. Rep.">
        <title>The Dendrobium catenatum Lindl. genome sequence provides insights into polysaccharide synthase, floral development and adaptive evolution.</title>
        <authorList>
            <person name="Zhang G.Q."/>
            <person name="Xu Q."/>
            <person name="Bian C."/>
            <person name="Tsai W.C."/>
            <person name="Yeh C.M."/>
            <person name="Liu K.W."/>
            <person name="Yoshida K."/>
            <person name="Zhang L.S."/>
            <person name="Chang S.B."/>
            <person name="Chen F."/>
            <person name="Shi Y."/>
            <person name="Su Y.Y."/>
            <person name="Zhang Y.Q."/>
            <person name="Chen L.J."/>
            <person name="Yin Y."/>
            <person name="Lin M."/>
            <person name="Huang H."/>
            <person name="Deng H."/>
            <person name="Wang Z.W."/>
            <person name="Zhu S.L."/>
            <person name="Zhao X."/>
            <person name="Deng C."/>
            <person name="Niu S.C."/>
            <person name="Huang J."/>
            <person name="Wang M."/>
            <person name="Liu G.H."/>
            <person name="Yang H.J."/>
            <person name="Xiao X.J."/>
            <person name="Hsiao Y.Y."/>
            <person name="Wu W.L."/>
            <person name="Chen Y.Y."/>
            <person name="Mitsuda N."/>
            <person name="Ohme-Takagi M."/>
            <person name="Luo Y.B."/>
            <person name="Van de Peer Y."/>
            <person name="Liu Z.J."/>
        </authorList>
    </citation>
    <scope>NUCLEOTIDE SEQUENCE [LARGE SCALE GENOMIC DNA]</scope>
    <source>
        <tissue evidence="5">The whole plant</tissue>
    </source>
</reference>
<dbReference type="InterPro" id="IPR033121">
    <property type="entry name" value="PEPTIDASE_A1"/>
</dbReference>
<keyword evidence="5" id="KW-0378">Hydrolase</keyword>
<dbReference type="InterPro" id="IPR032799">
    <property type="entry name" value="TAXi_C"/>
</dbReference>
<dbReference type="Proteomes" id="UP000233837">
    <property type="component" value="Unassembled WGS sequence"/>
</dbReference>
<feature type="domain" description="Peptidase A1" evidence="4">
    <location>
        <begin position="136"/>
        <end position="465"/>
    </location>
</feature>
<evidence type="ECO:0000256" key="1">
    <source>
        <dbReference type="ARBA" id="ARBA00007447"/>
    </source>
</evidence>
<dbReference type="GO" id="GO:0004190">
    <property type="term" value="F:aspartic-type endopeptidase activity"/>
    <property type="evidence" value="ECO:0007669"/>
    <property type="project" value="InterPro"/>
</dbReference>
<evidence type="ECO:0000256" key="2">
    <source>
        <dbReference type="PIRSR" id="PIRSR601461-1"/>
    </source>
</evidence>